<name>A0ABU5EMG6_9FLAO</name>
<sequence length="300" mass="34110">MNLLKKNHVHLNNISAVSKNLKMILAIGFVFSILLVSAQQNVYVAAESGLSLRDQPDISGKMLTKLAYGEAIGLLEKTDKQLVVIDAGKKVSGEWVKVETRNHIGYVFDGYLSSEKIAKTIRLKLNDLNVEIKNLATSDYKRSHNLNNSKTATINVDVNATPEDKNIVLVDNDYKHVSLFQRYENRLSFMSADAKCNTNEWTQFDTEWKPLKQLNSNTFETLTYSEKDWIAFIETATKDLKDDVIDKCGEDWLNYVKTIDNVKDFPVSVATNRVFIKLILTDFENQVTEKIIEFEMPKGS</sequence>
<comment type="caution">
    <text evidence="2">The sequence shown here is derived from an EMBL/GenBank/DDBJ whole genome shotgun (WGS) entry which is preliminary data.</text>
</comment>
<dbReference type="PROSITE" id="PS51781">
    <property type="entry name" value="SH3B"/>
    <property type="match status" value="1"/>
</dbReference>
<dbReference type="Proteomes" id="UP001285855">
    <property type="component" value="Unassembled WGS sequence"/>
</dbReference>
<gene>
    <name evidence="2" type="ORF">SNF14_01920</name>
</gene>
<evidence type="ECO:0000313" key="3">
    <source>
        <dbReference type="Proteomes" id="UP001285855"/>
    </source>
</evidence>
<proteinExistence type="predicted"/>
<organism evidence="2 3">
    <name type="scientific">Winogradskyella aquimaris</name>
    <dbReference type="NCBI Taxonomy" id="864074"/>
    <lineage>
        <taxon>Bacteria</taxon>
        <taxon>Pseudomonadati</taxon>
        <taxon>Bacteroidota</taxon>
        <taxon>Flavobacteriia</taxon>
        <taxon>Flavobacteriales</taxon>
        <taxon>Flavobacteriaceae</taxon>
        <taxon>Winogradskyella</taxon>
    </lineage>
</organism>
<reference evidence="2 3" key="1">
    <citation type="submission" date="2023-11" db="EMBL/GenBank/DDBJ databases">
        <title>Winogradskyella pelagius sp. nov., isolated from coastal sediment.</title>
        <authorList>
            <person name="Li F."/>
        </authorList>
    </citation>
    <scope>NUCLEOTIDE SEQUENCE [LARGE SCALE GENOMIC DNA]</scope>
    <source>
        <strain evidence="2 3">KCTC 23502</strain>
    </source>
</reference>
<feature type="domain" description="SH3b" evidence="1">
    <location>
        <begin position="39"/>
        <end position="116"/>
    </location>
</feature>
<dbReference type="Gene3D" id="2.30.30.40">
    <property type="entry name" value="SH3 Domains"/>
    <property type="match status" value="1"/>
</dbReference>
<dbReference type="Pfam" id="PF08239">
    <property type="entry name" value="SH3_3"/>
    <property type="match status" value="1"/>
</dbReference>
<evidence type="ECO:0000313" key="2">
    <source>
        <dbReference type="EMBL" id="MDY2586081.1"/>
    </source>
</evidence>
<evidence type="ECO:0000259" key="1">
    <source>
        <dbReference type="PROSITE" id="PS51781"/>
    </source>
</evidence>
<dbReference type="EMBL" id="JAXDAE010000001">
    <property type="protein sequence ID" value="MDY2586081.1"/>
    <property type="molecule type" value="Genomic_DNA"/>
</dbReference>
<dbReference type="InterPro" id="IPR003646">
    <property type="entry name" value="SH3-like_bac-type"/>
</dbReference>
<protein>
    <submittedName>
        <fullName evidence="2">SH3 domain-containing protein</fullName>
    </submittedName>
</protein>
<keyword evidence="3" id="KW-1185">Reference proteome</keyword>
<accession>A0ABU5EMG6</accession>
<dbReference type="RefSeq" id="WP_320554456.1">
    <property type="nucleotide sequence ID" value="NZ_JAXDAE010000001.1"/>
</dbReference>